<evidence type="ECO:0000256" key="10">
    <source>
        <dbReference type="ARBA" id="ARBA00023136"/>
    </source>
</evidence>
<dbReference type="SUPFAM" id="SSF48317">
    <property type="entry name" value="Acid phosphatase/Vanadium-dependent haloperoxidase"/>
    <property type="match status" value="1"/>
</dbReference>
<comment type="pathway">
    <text evidence="2">Carbohydrate biosynthesis; gluconeogenesis.</text>
</comment>
<dbReference type="Proteomes" id="UP001217089">
    <property type="component" value="Unassembled WGS sequence"/>
</dbReference>
<protein>
    <recommendedName>
        <fullName evidence="4">glucose-6-phosphatase</fullName>
        <ecNumber evidence="4">3.1.3.9</ecNumber>
    </recommendedName>
</protein>
<proteinExistence type="inferred from homology"/>
<keyword evidence="7" id="KW-0378">Hydrolase</keyword>
<evidence type="ECO:0000256" key="7">
    <source>
        <dbReference type="ARBA" id="ARBA00022801"/>
    </source>
</evidence>
<sequence>MSPQQFKFNESYLKIFTWYLILRKIKKFLLKYILDRSFQASLRADKVRDGSNLICCRCHYHTFAVYNLDFGLIETSFFINMAEPGIMDYVHLNGIEWIHYIQMNFKHSSEIMLILTQIGDPRYAFLIYFPLTFSLHRNTGIQVIWMSCISEWLNAVFKWILHGERPYWWIHEIAKHDHIMKVPELEQYRLTCEIGPGSPSGHAMITSAVLYTMITSLVKHKLKDYKYTDSRVCKT</sequence>
<organism evidence="12 13">
    <name type="scientific">Tegillarca granosa</name>
    <name type="common">Malaysian cockle</name>
    <name type="synonym">Anadara granosa</name>
    <dbReference type="NCBI Taxonomy" id="220873"/>
    <lineage>
        <taxon>Eukaryota</taxon>
        <taxon>Metazoa</taxon>
        <taxon>Spiralia</taxon>
        <taxon>Lophotrochozoa</taxon>
        <taxon>Mollusca</taxon>
        <taxon>Bivalvia</taxon>
        <taxon>Autobranchia</taxon>
        <taxon>Pteriomorphia</taxon>
        <taxon>Arcoida</taxon>
        <taxon>Arcoidea</taxon>
        <taxon>Arcidae</taxon>
        <taxon>Tegillarca</taxon>
    </lineage>
</organism>
<comment type="caution">
    <text evidence="12">The sequence shown here is derived from an EMBL/GenBank/DDBJ whole genome shotgun (WGS) entry which is preliminary data.</text>
</comment>
<keyword evidence="6" id="KW-0812">Transmembrane</keyword>
<evidence type="ECO:0000256" key="1">
    <source>
        <dbReference type="ARBA" id="ARBA00004477"/>
    </source>
</evidence>
<dbReference type="EMBL" id="JARBDR010000903">
    <property type="protein sequence ID" value="KAJ8303895.1"/>
    <property type="molecule type" value="Genomic_DNA"/>
</dbReference>
<evidence type="ECO:0000256" key="3">
    <source>
        <dbReference type="ARBA" id="ARBA00009266"/>
    </source>
</evidence>
<evidence type="ECO:0000313" key="12">
    <source>
        <dbReference type="EMBL" id="KAJ8303895.1"/>
    </source>
</evidence>
<evidence type="ECO:0000313" key="13">
    <source>
        <dbReference type="Proteomes" id="UP001217089"/>
    </source>
</evidence>
<dbReference type="PANTHER" id="PTHR12591:SF0">
    <property type="entry name" value="FI19814P1"/>
    <property type="match status" value="1"/>
</dbReference>
<name>A0ABQ9EK35_TEGGR</name>
<comment type="similarity">
    <text evidence="3">Belongs to the glucose-6-phosphatase family.</text>
</comment>
<keyword evidence="8" id="KW-0256">Endoplasmic reticulum</keyword>
<dbReference type="Pfam" id="PF01569">
    <property type="entry name" value="PAP2"/>
    <property type="match status" value="1"/>
</dbReference>
<evidence type="ECO:0000256" key="6">
    <source>
        <dbReference type="ARBA" id="ARBA00022692"/>
    </source>
</evidence>
<feature type="domain" description="Phosphatidic acid phosphatase type 2/haloperoxidase" evidence="11">
    <location>
        <begin position="142"/>
        <end position="224"/>
    </location>
</feature>
<dbReference type="InterPro" id="IPR036938">
    <property type="entry name" value="PAP2/HPO_sf"/>
</dbReference>
<gene>
    <name evidence="12" type="ORF">KUTeg_017478</name>
</gene>
<dbReference type="EC" id="3.1.3.9" evidence="4"/>
<evidence type="ECO:0000256" key="4">
    <source>
        <dbReference type="ARBA" id="ARBA00012634"/>
    </source>
</evidence>
<dbReference type="PANTHER" id="PTHR12591">
    <property type="entry name" value="GLUCOSE-6-PHOSPHATASE"/>
    <property type="match status" value="1"/>
</dbReference>
<evidence type="ECO:0000256" key="8">
    <source>
        <dbReference type="ARBA" id="ARBA00022824"/>
    </source>
</evidence>
<keyword evidence="9" id="KW-1133">Transmembrane helix</keyword>
<dbReference type="InterPro" id="IPR000326">
    <property type="entry name" value="PAP2/HPO"/>
</dbReference>
<evidence type="ECO:0000256" key="9">
    <source>
        <dbReference type="ARBA" id="ARBA00022989"/>
    </source>
</evidence>
<keyword evidence="10" id="KW-0472">Membrane</keyword>
<accession>A0ABQ9EK35</accession>
<keyword evidence="5" id="KW-0312">Gluconeogenesis</keyword>
<evidence type="ECO:0000259" key="11">
    <source>
        <dbReference type="Pfam" id="PF01569"/>
    </source>
</evidence>
<keyword evidence="13" id="KW-1185">Reference proteome</keyword>
<evidence type="ECO:0000256" key="5">
    <source>
        <dbReference type="ARBA" id="ARBA00022432"/>
    </source>
</evidence>
<evidence type="ECO:0000256" key="2">
    <source>
        <dbReference type="ARBA" id="ARBA00004742"/>
    </source>
</evidence>
<comment type="subcellular location">
    <subcellularLocation>
        <location evidence="1">Endoplasmic reticulum membrane</location>
        <topology evidence="1">Multi-pass membrane protein</topology>
    </subcellularLocation>
</comment>
<reference evidence="12 13" key="1">
    <citation type="submission" date="2022-12" db="EMBL/GenBank/DDBJ databases">
        <title>Chromosome-level genome of Tegillarca granosa.</title>
        <authorList>
            <person name="Kim J."/>
        </authorList>
    </citation>
    <scope>NUCLEOTIDE SEQUENCE [LARGE SCALE GENOMIC DNA]</scope>
    <source>
        <strain evidence="12">Teg-2019</strain>
        <tissue evidence="12">Adductor muscle</tissue>
    </source>
</reference>